<accession>A0A0L0G489</accession>
<evidence type="ECO:0000313" key="2">
    <source>
        <dbReference type="Proteomes" id="UP000054560"/>
    </source>
</evidence>
<gene>
    <name evidence="1" type="ORF">SARC_03895</name>
</gene>
<protein>
    <submittedName>
        <fullName evidence="1">Uncharacterized protein</fullName>
    </submittedName>
</protein>
<sequence>MDPILNTDRTDNVLYYDATLKEIVYGAPLNEATDGTSCSSCTPLDVLNNQCGHGVEIVPSAKVACIGGNYGNSGSSSSDLSASYLSSGAEVAKANTVLGAIALVHVMAAMAMF</sequence>
<dbReference type="GeneID" id="25904399"/>
<name>A0A0L0G489_9EUKA</name>
<keyword evidence="2" id="KW-1185">Reference proteome</keyword>
<organism evidence="1 2">
    <name type="scientific">Sphaeroforma arctica JP610</name>
    <dbReference type="NCBI Taxonomy" id="667725"/>
    <lineage>
        <taxon>Eukaryota</taxon>
        <taxon>Ichthyosporea</taxon>
        <taxon>Ichthyophonida</taxon>
        <taxon>Sphaeroforma</taxon>
    </lineage>
</organism>
<dbReference type="EMBL" id="KQ241804">
    <property type="protein sequence ID" value="KNC83870.1"/>
    <property type="molecule type" value="Genomic_DNA"/>
</dbReference>
<dbReference type="RefSeq" id="XP_014157772.1">
    <property type="nucleotide sequence ID" value="XM_014302297.1"/>
</dbReference>
<dbReference type="Proteomes" id="UP000054560">
    <property type="component" value="Unassembled WGS sequence"/>
</dbReference>
<dbReference type="AlphaFoldDB" id="A0A0L0G489"/>
<proteinExistence type="predicted"/>
<evidence type="ECO:0000313" key="1">
    <source>
        <dbReference type="EMBL" id="KNC83870.1"/>
    </source>
</evidence>
<reference evidence="1 2" key="1">
    <citation type="submission" date="2011-02" db="EMBL/GenBank/DDBJ databases">
        <title>The Genome Sequence of Sphaeroforma arctica JP610.</title>
        <authorList>
            <consortium name="The Broad Institute Genome Sequencing Platform"/>
            <person name="Russ C."/>
            <person name="Cuomo C."/>
            <person name="Young S.K."/>
            <person name="Zeng Q."/>
            <person name="Gargeya S."/>
            <person name="Alvarado L."/>
            <person name="Berlin A."/>
            <person name="Chapman S.B."/>
            <person name="Chen Z."/>
            <person name="Freedman E."/>
            <person name="Gellesch M."/>
            <person name="Goldberg J."/>
            <person name="Griggs A."/>
            <person name="Gujja S."/>
            <person name="Heilman E."/>
            <person name="Heiman D."/>
            <person name="Howarth C."/>
            <person name="Mehta T."/>
            <person name="Neiman D."/>
            <person name="Pearson M."/>
            <person name="Roberts A."/>
            <person name="Saif S."/>
            <person name="Shea T."/>
            <person name="Shenoy N."/>
            <person name="Sisk P."/>
            <person name="Stolte C."/>
            <person name="Sykes S."/>
            <person name="White J."/>
            <person name="Yandava C."/>
            <person name="Burger G."/>
            <person name="Gray M.W."/>
            <person name="Holland P.W.H."/>
            <person name="King N."/>
            <person name="Lang F.B.F."/>
            <person name="Roger A.J."/>
            <person name="Ruiz-Trillo I."/>
            <person name="Haas B."/>
            <person name="Nusbaum C."/>
            <person name="Birren B."/>
        </authorList>
    </citation>
    <scope>NUCLEOTIDE SEQUENCE [LARGE SCALE GENOMIC DNA]</scope>
    <source>
        <strain evidence="1 2">JP610</strain>
    </source>
</reference>